<feature type="domain" description="PRC-barrel" evidence="2">
    <location>
        <begin position="38"/>
        <end position="92"/>
    </location>
</feature>
<dbReference type="EMBL" id="PVTM01000017">
    <property type="protein sequence ID" value="PRY68276.1"/>
    <property type="molecule type" value="Genomic_DNA"/>
</dbReference>
<evidence type="ECO:0000313" key="3">
    <source>
        <dbReference type="EMBL" id="PRY68276.1"/>
    </source>
</evidence>
<comment type="caution">
    <text evidence="3">The sequence shown here is derived from an EMBL/GenBank/DDBJ whole genome shotgun (WGS) entry which is preliminary data.</text>
</comment>
<gene>
    <name evidence="3" type="ORF">BCL64_11743</name>
</gene>
<feature type="signal peptide" evidence="1">
    <location>
        <begin position="1"/>
        <end position="32"/>
    </location>
</feature>
<dbReference type="AlphaFoldDB" id="A0A2T0VDM2"/>
<feature type="chain" id="PRO_5015516721" evidence="1">
    <location>
        <begin position="33"/>
        <end position="190"/>
    </location>
</feature>
<dbReference type="Gene3D" id="2.30.30.240">
    <property type="entry name" value="PRC-barrel domain"/>
    <property type="match status" value="1"/>
</dbReference>
<sequence>MAQRKPLNHTIRQATLGALLAGGLAVAGSALAQPQGLYSADELLDADVFATSGSEQIGEVEDILLDNDMQVRALVIDTGNLFDFKGKQHFVIETGKFTVETQNGNSLEEIEYRVNVDMSEEQIAQQPQYTNDWWQNAREGAQQAWADTKEGAASAWESTQEGASRALDRIGEALENVGQRTREAADRSAE</sequence>
<dbReference type="Pfam" id="PF05239">
    <property type="entry name" value="PRC"/>
    <property type="match status" value="1"/>
</dbReference>
<evidence type="ECO:0000313" key="4">
    <source>
        <dbReference type="Proteomes" id="UP000239896"/>
    </source>
</evidence>
<keyword evidence="1" id="KW-0732">Signal</keyword>
<proteinExistence type="predicted"/>
<dbReference type="Proteomes" id="UP000239896">
    <property type="component" value="Unassembled WGS sequence"/>
</dbReference>
<reference evidence="3 4" key="1">
    <citation type="submission" date="2018-03" db="EMBL/GenBank/DDBJ databases">
        <title>Comparative analysis of microorganisms from saline springs in Andes Mountain Range, Colombia.</title>
        <authorList>
            <person name="Rubin E."/>
        </authorList>
    </citation>
    <scope>NUCLEOTIDE SEQUENCE [LARGE SCALE GENOMIC DNA]</scope>
    <source>
        <strain evidence="3 4">USBA 854</strain>
    </source>
</reference>
<keyword evidence="4" id="KW-1185">Reference proteome</keyword>
<protein>
    <submittedName>
        <fullName evidence="3">PRC-barrel domain protein</fullName>
    </submittedName>
</protein>
<dbReference type="SUPFAM" id="SSF50346">
    <property type="entry name" value="PRC-barrel domain"/>
    <property type="match status" value="1"/>
</dbReference>
<organism evidence="3 4">
    <name type="scientific">Halomonas ventosae</name>
    <dbReference type="NCBI Taxonomy" id="229007"/>
    <lineage>
        <taxon>Bacteria</taxon>
        <taxon>Pseudomonadati</taxon>
        <taxon>Pseudomonadota</taxon>
        <taxon>Gammaproteobacteria</taxon>
        <taxon>Oceanospirillales</taxon>
        <taxon>Halomonadaceae</taxon>
        <taxon>Halomonas</taxon>
    </lineage>
</organism>
<dbReference type="InterPro" id="IPR027275">
    <property type="entry name" value="PRC-brl_dom"/>
</dbReference>
<dbReference type="RefSeq" id="WP_106232227.1">
    <property type="nucleotide sequence ID" value="NZ_PVTM01000017.1"/>
</dbReference>
<name>A0A2T0VDM2_9GAMM</name>
<evidence type="ECO:0000259" key="2">
    <source>
        <dbReference type="Pfam" id="PF05239"/>
    </source>
</evidence>
<dbReference type="InterPro" id="IPR011033">
    <property type="entry name" value="PRC_barrel-like_sf"/>
</dbReference>
<evidence type="ECO:0000256" key="1">
    <source>
        <dbReference type="SAM" id="SignalP"/>
    </source>
</evidence>
<accession>A0A2T0VDM2</accession>